<reference evidence="1 2" key="1">
    <citation type="submission" date="2018-09" db="EMBL/GenBank/DDBJ databases">
        <title>Murine metabolic-syndrome-specific gut microbial biobank.</title>
        <authorList>
            <person name="Liu C."/>
        </authorList>
    </citation>
    <scope>NUCLEOTIDE SEQUENCE [LARGE SCALE GENOMIC DNA]</scope>
    <source>
        <strain evidence="1 2">0.1xD8-82</strain>
    </source>
</reference>
<evidence type="ECO:0000313" key="1">
    <source>
        <dbReference type="EMBL" id="RKI85873.1"/>
    </source>
</evidence>
<organism evidence="1 2">
    <name type="scientific">Parablautia intestinalis</name>
    <dbReference type="NCBI Taxonomy" id="2320100"/>
    <lineage>
        <taxon>Bacteria</taxon>
        <taxon>Bacillati</taxon>
        <taxon>Bacillota</taxon>
        <taxon>Clostridia</taxon>
        <taxon>Lachnospirales</taxon>
        <taxon>Lachnospiraceae</taxon>
        <taxon>Parablautia</taxon>
    </lineage>
</organism>
<accession>A0A3A9AEP3</accession>
<keyword evidence="2" id="KW-1185">Reference proteome</keyword>
<dbReference type="OrthoDB" id="3242664at2"/>
<sequence>MTFSDFAQMMYPIIGNGVTTWEFVIQLTNHIMEIPSDNNDEYNPLSQLDISTLGKIYSGKRNLSRRNAIAINSHLDKSTFHNYLMDFPTDITVSIIYALQEKQIEITNDDPIEACTDLFVSIIQNCANRKKQINPQNSDHFMDQLWKKDSIWYAQLMRNPLWRNILK</sequence>
<dbReference type="AlphaFoldDB" id="A0A3A9AEP3"/>
<gene>
    <name evidence="1" type="ORF">D7V94_22905</name>
</gene>
<dbReference type="RefSeq" id="WP_120472537.1">
    <property type="nucleotide sequence ID" value="NZ_RAYQ01000077.1"/>
</dbReference>
<name>A0A3A9AEP3_9FIRM</name>
<protein>
    <submittedName>
        <fullName evidence="1">Uncharacterized protein</fullName>
    </submittedName>
</protein>
<dbReference type="EMBL" id="RAYQ01000077">
    <property type="protein sequence ID" value="RKI85873.1"/>
    <property type="molecule type" value="Genomic_DNA"/>
</dbReference>
<dbReference type="Proteomes" id="UP000280696">
    <property type="component" value="Unassembled WGS sequence"/>
</dbReference>
<proteinExistence type="predicted"/>
<evidence type="ECO:0000313" key="2">
    <source>
        <dbReference type="Proteomes" id="UP000280696"/>
    </source>
</evidence>
<comment type="caution">
    <text evidence="1">The sequence shown here is derived from an EMBL/GenBank/DDBJ whole genome shotgun (WGS) entry which is preliminary data.</text>
</comment>